<feature type="transmembrane region" description="Helical" evidence="11">
    <location>
        <begin position="329"/>
        <end position="349"/>
    </location>
</feature>
<evidence type="ECO:0000313" key="14">
    <source>
        <dbReference type="Proteomes" id="UP000591131"/>
    </source>
</evidence>
<comment type="subcellular location">
    <subcellularLocation>
        <location evidence="1">Endomembrane system</location>
        <topology evidence="1">Multi-pass membrane protein</topology>
    </subcellularLocation>
</comment>
<feature type="transmembrane region" description="Helical" evidence="11">
    <location>
        <begin position="299"/>
        <end position="317"/>
    </location>
</feature>
<evidence type="ECO:0000256" key="4">
    <source>
        <dbReference type="ARBA" id="ARBA00022692"/>
    </source>
</evidence>
<feature type="transmembrane region" description="Helical" evidence="11">
    <location>
        <begin position="207"/>
        <end position="230"/>
    </location>
</feature>
<feature type="transmembrane region" description="Helical" evidence="11">
    <location>
        <begin position="242"/>
        <end position="260"/>
    </location>
</feature>
<feature type="transmembrane region" description="Helical" evidence="11">
    <location>
        <begin position="729"/>
        <end position="755"/>
    </location>
</feature>
<protein>
    <recommendedName>
        <fullName evidence="2">protein S-acyltransferase</fullName>
        <ecNumber evidence="2">2.3.1.225</ecNumber>
    </recommendedName>
</protein>
<comment type="catalytic activity">
    <reaction evidence="10">
        <text>L-cysteinyl-[protein] + hexadecanoyl-CoA = S-hexadecanoyl-L-cysteinyl-[protein] + CoA</text>
        <dbReference type="Rhea" id="RHEA:36683"/>
        <dbReference type="Rhea" id="RHEA-COMP:10131"/>
        <dbReference type="Rhea" id="RHEA-COMP:11032"/>
        <dbReference type="ChEBI" id="CHEBI:29950"/>
        <dbReference type="ChEBI" id="CHEBI:57287"/>
        <dbReference type="ChEBI" id="CHEBI:57379"/>
        <dbReference type="ChEBI" id="CHEBI:74151"/>
        <dbReference type="EC" id="2.3.1.225"/>
    </reaction>
</comment>
<evidence type="ECO:0000256" key="7">
    <source>
        <dbReference type="ARBA" id="ARBA00023139"/>
    </source>
</evidence>
<dbReference type="AlphaFoldDB" id="A0A7J6LM96"/>
<dbReference type="InterPro" id="IPR001594">
    <property type="entry name" value="Palmitoyltrfase_DHHC"/>
</dbReference>
<dbReference type="PANTHER" id="PTHR22883">
    <property type="entry name" value="ZINC FINGER DHHC DOMAIN CONTAINING PROTEIN"/>
    <property type="match status" value="1"/>
</dbReference>
<dbReference type="EMBL" id="JAAPAO010000414">
    <property type="protein sequence ID" value="KAF4660412.1"/>
    <property type="molecule type" value="Genomic_DNA"/>
</dbReference>
<evidence type="ECO:0000256" key="1">
    <source>
        <dbReference type="ARBA" id="ARBA00004127"/>
    </source>
</evidence>
<feature type="transmembrane region" description="Helical" evidence="11">
    <location>
        <begin position="361"/>
        <end position="379"/>
    </location>
</feature>
<feature type="transmembrane region" description="Helical" evidence="11">
    <location>
        <begin position="551"/>
        <end position="573"/>
    </location>
</feature>
<dbReference type="GO" id="GO:0019706">
    <property type="term" value="F:protein-cysteine S-palmitoyltransferase activity"/>
    <property type="evidence" value="ECO:0007669"/>
    <property type="project" value="UniProtKB-EC"/>
</dbReference>
<dbReference type="Pfam" id="PF01529">
    <property type="entry name" value="DHHC"/>
    <property type="match status" value="1"/>
</dbReference>
<organism evidence="13 14">
    <name type="scientific">Perkinsus chesapeaki</name>
    <name type="common">Clam parasite</name>
    <name type="synonym">Perkinsus andrewsi</name>
    <dbReference type="NCBI Taxonomy" id="330153"/>
    <lineage>
        <taxon>Eukaryota</taxon>
        <taxon>Sar</taxon>
        <taxon>Alveolata</taxon>
        <taxon>Perkinsozoa</taxon>
        <taxon>Perkinsea</taxon>
        <taxon>Perkinsida</taxon>
        <taxon>Perkinsidae</taxon>
        <taxon>Perkinsus</taxon>
    </lineage>
</organism>
<dbReference type="InterPro" id="IPR039859">
    <property type="entry name" value="PFA4/ZDH16/20/ERF2-like"/>
</dbReference>
<sequence>MTEGGMTVEQTNSGVLGLVRLPSDAIISSNEDAAEVDSLASSELDYTGTSNRSPTNPFKRFAELAMTPTTRVIMNVARVQRREAQLRLRAPKGLALAHSLLIPVFLVPLLEWANNDDTKTVLYLSDIIDGLDRRGSVAYLGGIIAATSSGVVIGRLVLWAFGMWFGNQGWLAFARDLSPWICLPVVALSSVYTVLPGKAHATNGYRLVNLYCLFSIIASVVSYPPVPGFSHSPLGPRRSSRVFFSLISIALILASALLMTQDVICLTKAGESALQCYSVFQLVSADDIPWGGLSLCRLGVVWLTFIELALWALVTGWPCLRPKIRRPLLMLRYGVVFDPMVVLLLLLWATRSVSAEVSVNVETSTLIGLSVVACLLQVLRWRGMRYVKDYTNQLSPTRNGWQPVDFEIGTASDDDDTGAPQGWAVTESVDEFGLPPADMQENAFRKAAPQVYGELMHFVSALWGLRLTNVPSSLGLLRKPKPAFVQLGATECRSSLAMLEAGDGRISGYELKRLGPGSLHSTLSYVSKPCYGDVKTWCRGMLLTGPDWYQGYGTLIAILAPAILTDVFVVPAFGWANGVLFVLLQFVTMSLLMMTIYSDPGILPRLEHHAEYIDSATGEHRTRPPPRFQDCAISCHPFRLKYCTTCHLYRPPRTTHCSVCNICIQRFDHHCPWVGNCIAEGNYGVFYVFLLCTTALTLWAIGLCVAHYVELSAENDQGFGNAIAESPVTLVILIYCGLFMWFVIGLTGYHTYLLFTAQTTYEQIKGVYSSEHGCIDNPYYRGPVGNIRQSVFKWRRTASKVLLMGRAMGTDIVLERIRWLSEQLEQNPYYPSGRKAVCINSHGRGSRRYSCILYDDSSAANPMGVFDEWGKGWAAANATGRIERSTSKLLVVDSNGQKKAHNLPSDATIRASLKLNDSLRVDYNDVRGNCDIILCGPGVEYVFGTGPGNENISVMPQYSGAEKIPLESTGQLTSAKSELNLLSQGIAKLTVSASCSRLHEDSNKVAKRPSAVLGNLLEGRIDFRNERDLHAKLLKANPRYTRATIKQWSGKYTDPLLRKELDTLDTVPFVTQERAIELSKTADDSLLVVLVFAAYAAGEQNS</sequence>
<evidence type="ECO:0000256" key="6">
    <source>
        <dbReference type="ARBA" id="ARBA00023136"/>
    </source>
</evidence>
<name>A0A7J6LM96_PERCH</name>
<feature type="transmembrane region" description="Helical" evidence="11">
    <location>
        <begin position="94"/>
        <end position="113"/>
    </location>
</feature>
<evidence type="ECO:0000313" key="13">
    <source>
        <dbReference type="EMBL" id="KAF4660412.1"/>
    </source>
</evidence>
<dbReference type="PROSITE" id="PS50216">
    <property type="entry name" value="DHHC"/>
    <property type="match status" value="1"/>
</dbReference>
<reference evidence="13 14" key="1">
    <citation type="submission" date="2020-04" db="EMBL/GenBank/DDBJ databases">
        <title>Perkinsus chesapeaki whole genome sequence.</title>
        <authorList>
            <person name="Bogema D.R."/>
        </authorList>
    </citation>
    <scope>NUCLEOTIDE SEQUENCE [LARGE SCALE GENOMIC DNA]</scope>
    <source>
        <strain evidence="13">ATCC PRA-425</strain>
    </source>
</reference>
<keyword evidence="3 13" id="KW-0808">Transferase</keyword>
<keyword evidence="5 11" id="KW-1133">Transmembrane helix</keyword>
<keyword evidence="7" id="KW-0564">Palmitate</keyword>
<feature type="domain" description="Palmitoyltransferase DHHC" evidence="12">
    <location>
        <begin position="639"/>
        <end position="765"/>
    </location>
</feature>
<feature type="transmembrane region" description="Helical" evidence="11">
    <location>
        <begin position="177"/>
        <end position="195"/>
    </location>
</feature>
<evidence type="ECO:0000259" key="12">
    <source>
        <dbReference type="Pfam" id="PF01529"/>
    </source>
</evidence>
<evidence type="ECO:0000256" key="10">
    <source>
        <dbReference type="ARBA" id="ARBA00048048"/>
    </source>
</evidence>
<keyword evidence="14" id="KW-1185">Reference proteome</keyword>
<accession>A0A7J6LM96</accession>
<dbReference type="PANTHER" id="PTHR22883:SF43">
    <property type="entry name" value="PALMITOYLTRANSFERASE APP"/>
    <property type="match status" value="1"/>
</dbReference>
<feature type="transmembrane region" description="Helical" evidence="11">
    <location>
        <begin position="139"/>
        <end position="165"/>
    </location>
</feature>
<proteinExistence type="predicted"/>
<keyword evidence="8" id="KW-0449">Lipoprotein</keyword>
<keyword evidence="4 11" id="KW-0812">Transmembrane</keyword>
<evidence type="ECO:0000256" key="5">
    <source>
        <dbReference type="ARBA" id="ARBA00022989"/>
    </source>
</evidence>
<keyword evidence="6 11" id="KW-0472">Membrane</keyword>
<keyword evidence="9" id="KW-0012">Acyltransferase</keyword>
<gene>
    <name evidence="13" type="primary">ZDHHC14_2</name>
    <name evidence="13" type="ORF">FOL47_007175</name>
</gene>
<evidence type="ECO:0000256" key="8">
    <source>
        <dbReference type="ARBA" id="ARBA00023288"/>
    </source>
</evidence>
<evidence type="ECO:0000256" key="3">
    <source>
        <dbReference type="ARBA" id="ARBA00022679"/>
    </source>
</evidence>
<dbReference type="GO" id="GO:0005783">
    <property type="term" value="C:endoplasmic reticulum"/>
    <property type="evidence" value="ECO:0007669"/>
    <property type="project" value="TreeGrafter"/>
</dbReference>
<dbReference type="OrthoDB" id="4096362at2759"/>
<evidence type="ECO:0000256" key="9">
    <source>
        <dbReference type="ARBA" id="ARBA00023315"/>
    </source>
</evidence>
<feature type="transmembrane region" description="Helical" evidence="11">
    <location>
        <begin position="685"/>
        <end position="709"/>
    </location>
</feature>
<evidence type="ECO:0000256" key="2">
    <source>
        <dbReference type="ARBA" id="ARBA00012210"/>
    </source>
</evidence>
<comment type="caution">
    <text evidence="13">The sequence shown here is derived from an EMBL/GenBank/DDBJ whole genome shotgun (WGS) entry which is preliminary data.</text>
</comment>
<dbReference type="GO" id="GO:0005794">
    <property type="term" value="C:Golgi apparatus"/>
    <property type="evidence" value="ECO:0007669"/>
    <property type="project" value="TreeGrafter"/>
</dbReference>
<dbReference type="Proteomes" id="UP000591131">
    <property type="component" value="Unassembled WGS sequence"/>
</dbReference>
<feature type="transmembrane region" description="Helical" evidence="11">
    <location>
        <begin position="579"/>
        <end position="597"/>
    </location>
</feature>
<dbReference type="GO" id="GO:0006612">
    <property type="term" value="P:protein targeting to membrane"/>
    <property type="evidence" value="ECO:0007669"/>
    <property type="project" value="TreeGrafter"/>
</dbReference>
<evidence type="ECO:0000256" key="11">
    <source>
        <dbReference type="SAM" id="Phobius"/>
    </source>
</evidence>
<dbReference type="EC" id="2.3.1.225" evidence="2"/>